<evidence type="ECO:0000313" key="2">
    <source>
        <dbReference type="EMBL" id="AIQ89096.1"/>
    </source>
</evidence>
<dbReference type="KEGG" id="mor:MOC_1341"/>
<proteinExistence type="predicted"/>
<gene>
    <name evidence="2" type="ORF">MOC_1341</name>
</gene>
<dbReference type="STRING" id="693986.MOC_1341"/>
<evidence type="ECO:0000259" key="1">
    <source>
        <dbReference type="PROSITE" id="PS51725"/>
    </source>
</evidence>
<dbReference type="GeneID" id="96606629"/>
<accession>A0A089NMH1</accession>
<dbReference type="InterPro" id="IPR007138">
    <property type="entry name" value="ABM_dom"/>
</dbReference>
<dbReference type="Pfam" id="PF03992">
    <property type="entry name" value="ABM"/>
    <property type="match status" value="1"/>
</dbReference>
<organism evidence="2 3">
    <name type="scientific">Methylobacterium oryzae CBMB20</name>
    <dbReference type="NCBI Taxonomy" id="693986"/>
    <lineage>
        <taxon>Bacteria</taxon>
        <taxon>Pseudomonadati</taxon>
        <taxon>Pseudomonadota</taxon>
        <taxon>Alphaproteobacteria</taxon>
        <taxon>Hyphomicrobiales</taxon>
        <taxon>Methylobacteriaceae</taxon>
        <taxon>Methylobacterium</taxon>
    </lineage>
</organism>
<dbReference type="EMBL" id="CP003811">
    <property type="protein sequence ID" value="AIQ89096.1"/>
    <property type="molecule type" value="Genomic_DNA"/>
</dbReference>
<dbReference type="AlphaFoldDB" id="A0A089NMH1"/>
<dbReference type="PROSITE" id="PS51725">
    <property type="entry name" value="ABM"/>
    <property type="match status" value="1"/>
</dbReference>
<dbReference type="HOGENOM" id="CLU_156590_2_0_5"/>
<protein>
    <submittedName>
        <fullName evidence="2">Antibiotic biosynthesis monooxygenase</fullName>
    </submittedName>
</protein>
<dbReference type="Gene3D" id="3.30.70.100">
    <property type="match status" value="1"/>
</dbReference>
<sequence>MILEIAQIEIKPGMEAEFEAGITEASAIFKAAKGCRAFEVRRSVEHPQRYRLLIHWDTLEAHTKDFTGSQPWQEYRALVSHCFAGPVAVEHTEQVLKAF</sequence>
<keyword evidence="2" id="KW-0503">Monooxygenase</keyword>
<dbReference type="GO" id="GO:0004497">
    <property type="term" value="F:monooxygenase activity"/>
    <property type="evidence" value="ECO:0007669"/>
    <property type="project" value="UniProtKB-KW"/>
</dbReference>
<dbReference type="SUPFAM" id="SSF54909">
    <property type="entry name" value="Dimeric alpha+beta barrel"/>
    <property type="match status" value="1"/>
</dbReference>
<dbReference type="Proteomes" id="UP000029492">
    <property type="component" value="Chromosome"/>
</dbReference>
<dbReference type="RefSeq" id="WP_043347845.1">
    <property type="nucleotide sequence ID" value="NZ_CP003811.1"/>
</dbReference>
<keyword evidence="2" id="KW-0560">Oxidoreductase</keyword>
<evidence type="ECO:0000313" key="3">
    <source>
        <dbReference type="Proteomes" id="UP000029492"/>
    </source>
</evidence>
<reference evidence="2 3" key="1">
    <citation type="journal article" date="2014" name="PLoS ONE">
        <title>Genome Information of Methylobacterium oryzae, a Plant-Probiotic Methylotroph in the Phyllosphere.</title>
        <authorList>
            <person name="Kwak M.J."/>
            <person name="Jeong H."/>
            <person name="Madhaiyan M."/>
            <person name="Lee Y."/>
            <person name="Sa T.M."/>
            <person name="Oh T.K."/>
            <person name="Kim J.F."/>
        </authorList>
    </citation>
    <scope>NUCLEOTIDE SEQUENCE [LARGE SCALE GENOMIC DNA]</scope>
    <source>
        <strain evidence="2 3">CBMB20</strain>
    </source>
</reference>
<dbReference type="InterPro" id="IPR011008">
    <property type="entry name" value="Dimeric_a/b-barrel"/>
</dbReference>
<name>A0A089NMH1_9HYPH</name>
<keyword evidence="3" id="KW-1185">Reference proteome</keyword>
<feature type="domain" description="ABM" evidence="1">
    <location>
        <begin position="2"/>
        <end position="91"/>
    </location>
</feature>
<dbReference type="eggNOG" id="COG2329">
    <property type="taxonomic scope" value="Bacteria"/>
</dbReference>